<gene>
    <name evidence="2" type="ORF">TTRE_0000940301</name>
</gene>
<dbReference type="InterPro" id="IPR025668">
    <property type="entry name" value="Tnp_DDE_dom"/>
</dbReference>
<proteinExistence type="predicted"/>
<evidence type="ECO:0000313" key="3">
    <source>
        <dbReference type="Proteomes" id="UP000030665"/>
    </source>
</evidence>
<evidence type="ECO:0000259" key="1">
    <source>
        <dbReference type="Pfam" id="PF13751"/>
    </source>
</evidence>
<sequence>MTHDEAKAYQDELEDEINRQRIEAGKRPFTLDLEKEVKLKERKISKADPESGYYVKGEREKQFAYSAHTSCDDNGFILSTIITPGNIHDSQVAFQLVKQSKRLFPEINCVVADAGYKTPKFVHFLTHLNLRPCLPYSRPKGKKGLLSKNEFLYDEYYDCYICPQDQMLAFSTVTREGYREYKSNPKECVNCPLLNQCTKSKNHQRVITRHVWGDLMDEVEHLRLTDLNKSIYKKRKQTIERIFADAKEKHGMRWTKYRGLEKVATHTMLVFAAMNLKKLATWLWKGKEPLFFCSKIRNEVDKKLFQAQVTSLEQLLSTV</sequence>
<keyword evidence="3" id="KW-1185">Reference proteome</keyword>
<dbReference type="AlphaFoldDB" id="A0A077ZMM1"/>
<organism evidence="2 3">
    <name type="scientific">Trichuris trichiura</name>
    <name type="common">Whipworm</name>
    <name type="synonym">Trichocephalus trichiurus</name>
    <dbReference type="NCBI Taxonomy" id="36087"/>
    <lineage>
        <taxon>Eukaryota</taxon>
        <taxon>Metazoa</taxon>
        <taxon>Ecdysozoa</taxon>
        <taxon>Nematoda</taxon>
        <taxon>Enoplea</taxon>
        <taxon>Dorylaimia</taxon>
        <taxon>Trichinellida</taxon>
        <taxon>Trichuridae</taxon>
        <taxon>Trichuris</taxon>
    </lineage>
</organism>
<dbReference type="PANTHER" id="PTHR33408:SF2">
    <property type="entry name" value="TRANSPOSASE DDE DOMAIN-CONTAINING PROTEIN"/>
    <property type="match status" value="1"/>
</dbReference>
<name>A0A077ZMM1_TRITR</name>
<evidence type="ECO:0000313" key="2">
    <source>
        <dbReference type="EMBL" id="CDW60993.1"/>
    </source>
</evidence>
<dbReference type="PANTHER" id="PTHR33408">
    <property type="entry name" value="TRANSPOSASE"/>
    <property type="match status" value="1"/>
</dbReference>
<dbReference type="EMBL" id="HG807667">
    <property type="protein sequence ID" value="CDW60993.1"/>
    <property type="molecule type" value="Genomic_DNA"/>
</dbReference>
<protein>
    <submittedName>
        <fullName evidence="2">DDE Tnp 1 6 domain containing protein</fullName>
    </submittedName>
</protein>
<dbReference type="Proteomes" id="UP000030665">
    <property type="component" value="Unassembled WGS sequence"/>
</dbReference>
<accession>A0A077ZMM1</accession>
<dbReference type="Pfam" id="PF13751">
    <property type="entry name" value="DDE_Tnp_1_6"/>
    <property type="match status" value="1"/>
</dbReference>
<dbReference type="OrthoDB" id="10263866at2759"/>
<reference evidence="2" key="1">
    <citation type="submission" date="2014-01" db="EMBL/GenBank/DDBJ databases">
        <authorList>
            <person name="Aslett M."/>
        </authorList>
    </citation>
    <scope>NUCLEOTIDE SEQUENCE</scope>
</reference>
<feature type="domain" description="Transposase DDE" evidence="1">
    <location>
        <begin position="161"/>
        <end position="280"/>
    </location>
</feature>
<reference evidence="2" key="2">
    <citation type="submission" date="2014-03" db="EMBL/GenBank/DDBJ databases">
        <title>The whipworm genome and dual-species transcriptomics of an intimate host-pathogen interaction.</title>
        <authorList>
            <person name="Foth B.J."/>
            <person name="Tsai I.J."/>
            <person name="Reid A.J."/>
            <person name="Bancroft A.J."/>
            <person name="Nichol S."/>
            <person name="Tracey A."/>
            <person name="Holroyd N."/>
            <person name="Cotton J.A."/>
            <person name="Stanley E.J."/>
            <person name="Zarowiecki M."/>
            <person name="Liu J.Z."/>
            <person name="Huckvale T."/>
            <person name="Cooper P.J."/>
            <person name="Grencis R.K."/>
            <person name="Berriman M."/>
        </authorList>
    </citation>
    <scope>NUCLEOTIDE SEQUENCE [LARGE SCALE GENOMIC DNA]</scope>
</reference>